<organism evidence="2 3">
    <name type="scientific">Desulfuribacillus alkaliarsenatis</name>
    <dbReference type="NCBI Taxonomy" id="766136"/>
    <lineage>
        <taxon>Bacteria</taxon>
        <taxon>Bacillati</taxon>
        <taxon>Bacillota</taxon>
        <taxon>Desulfuribacillia</taxon>
        <taxon>Desulfuribacillales</taxon>
        <taxon>Desulfuribacillaceae</taxon>
        <taxon>Desulfuribacillus</taxon>
    </lineage>
</organism>
<sequence length="82" mass="9221">MAKNETNETEVKQNVSVATDTEETSETGEKKKISLKDAIRQQLANKKQSQTKGNNANKSQDTKKMTHQNSKKNTIQRRKMGG</sequence>
<evidence type="ECO:0000313" key="2">
    <source>
        <dbReference type="EMBL" id="OEF97469.1"/>
    </source>
</evidence>
<keyword evidence="3" id="KW-1185">Reference proteome</keyword>
<gene>
    <name evidence="2" type="ORF">BHF68_04485</name>
</gene>
<proteinExistence type="predicted"/>
<dbReference type="EMBL" id="MIJE01000011">
    <property type="protein sequence ID" value="OEF97469.1"/>
    <property type="molecule type" value="Genomic_DNA"/>
</dbReference>
<protein>
    <submittedName>
        <fullName evidence="2">Uncharacterized protein</fullName>
    </submittedName>
</protein>
<feature type="compositionally biased region" description="Basic and acidic residues" evidence="1">
    <location>
        <begin position="27"/>
        <end position="39"/>
    </location>
</feature>
<evidence type="ECO:0000313" key="3">
    <source>
        <dbReference type="Proteomes" id="UP000094296"/>
    </source>
</evidence>
<feature type="compositionally biased region" description="Polar residues" evidence="1">
    <location>
        <begin position="42"/>
        <end position="59"/>
    </location>
</feature>
<reference evidence="2 3" key="1">
    <citation type="submission" date="2016-09" db="EMBL/GenBank/DDBJ databases">
        <title>Draft genome sequence for the type strain of Desulfuribacillus alkaliarsenatis AHT28, an obligately anaerobic, sulfidogenic bacterium isolated from Russian soda lake sediments.</title>
        <authorList>
            <person name="Abin C.A."/>
            <person name="Hollibaugh J.T."/>
        </authorList>
    </citation>
    <scope>NUCLEOTIDE SEQUENCE [LARGE SCALE GENOMIC DNA]</scope>
    <source>
        <strain evidence="2 3">AHT28</strain>
    </source>
</reference>
<dbReference type="Proteomes" id="UP000094296">
    <property type="component" value="Unassembled WGS sequence"/>
</dbReference>
<comment type="caution">
    <text evidence="2">The sequence shown here is derived from an EMBL/GenBank/DDBJ whole genome shotgun (WGS) entry which is preliminary data.</text>
</comment>
<dbReference type="RefSeq" id="WP_069642867.1">
    <property type="nucleotide sequence ID" value="NZ_MIJE01000011.1"/>
</dbReference>
<feature type="compositionally biased region" description="Basic and acidic residues" evidence="1">
    <location>
        <begin position="1"/>
        <end position="11"/>
    </location>
</feature>
<name>A0A1E5G477_9FIRM</name>
<feature type="compositionally biased region" description="Basic residues" evidence="1">
    <location>
        <begin position="65"/>
        <end position="82"/>
    </location>
</feature>
<evidence type="ECO:0000256" key="1">
    <source>
        <dbReference type="SAM" id="MobiDB-lite"/>
    </source>
</evidence>
<feature type="region of interest" description="Disordered" evidence="1">
    <location>
        <begin position="1"/>
        <end position="82"/>
    </location>
</feature>
<dbReference type="AlphaFoldDB" id="A0A1E5G477"/>
<accession>A0A1E5G477</accession>